<dbReference type="EMBL" id="GBRH01233020">
    <property type="protein sequence ID" value="JAD64875.1"/>
    <property type="molecule type" value="Transcribed_RNA"/>
</dbReference>
<proteinExistence type="predicted"/>
<reference evidence="1" key="2">
    <citation type="journal article" date="2015" name="Data Brief">
        <title>Shoot transcriptome of the giant reed, Arundo donax.</title>
        <authorList>
            <person name="Barrero R.A."/>
            <person name="Guerrero F.D."/>
            <person name="Moolhuijzen P."/>
            <person name="Goolsby J.A."/>
            <person name="Tidwell J."/>
            <person name="Bellgard S.E."/>
            <person name="Bellgard M.I."/>
        </authorList>
    </citation>
    <scope>NUCLEOTIDE SEQUENCE</scope>
    <source>
        <tissue evidence="1">Shoot tissue taken approximately 20 cm above the soil surface</tissue>
    </source>
</reference>
<dbReference type="AlphaFoldDB" id="A0A0A9BUM8"/>
<sequence>MLELFDGKKACNYTAAYFLPTKAVVVTYTNKAQLIL</sequence>
<reference evidence="1" key="1">
    <citation type="submission" date="2014-09" db="EMBL/GenBank/DDBJ databases">
        <authorList>
            <person name="Magalhaes I.L.F."/>
            <person name="Oliveira U."/>
            <person name="Santos F.R."/>
            <person name="Vidigal T.H.D.A."/>
            <person name="Brescovit A.D."/>
            <person name="Santos A.J."/>
        </authorList>
    </citation>
    <scope>NUCLEOTIDE SEQUENCE</scope>
    <source>
        <tissue evidence="1">Shoot tissue taken approximately 20 cm above the soil surface</tissue>
    </source>
</reference>
<accession>A0A0A9BUM8</accession>
<organism evidence="1">
    <name type="scientific">Arundo donax</name>
    <name type="common">Giant reed</name>
    <name type="synonym">Donax arundinaceus</name>
    <dbReference type="NCBI Taxonomy" id="35708"/>
    <lineage>
        <taxon>Eukaryota</taxon>
        <taxon>Viridiplantae</taxon>
        <taxon>Streptophyta</taxon>
        <taxon>Embryophyta</taxon>
        <taxon>Tracheophyta</taxon>
        <taxon>Spermatophyta</taxon>
        <taxon>Magnoliopsida</taxon>
        <taxon>Liliopsida</taxon>
        <taxon>Poales</taxon>
        <taxon>Poaceae</taxon>
        <taxon>PACMAD clade</taxon>
        <taxon>Arundinoideae</taxon>
        <taxon>Arundineae</taxon>
        <taxon>Arundo</taxon>
    </lineage>
</organism>
<evidence type="ECO:0000313" key="1">
    <source>
        <dbReference type="EMBL" id="JAD64875.1"/>
    </source>
</evidence>
<protein>
    <submittedName>
        <fullName evidence="1">Uncharacterized protein</fullName>
    </submittedName>
</protein>
<name>A0A0A9BUM8_ARUDO</name>